<dbReference type="Gene3D" id="1.10.10.60">
    <property type="entry name" value="Homeodomain-like"/>
    <property type="match status" value="2"/>
</dbReference>
<dbReference type="InterPro" id="IPR018062">
    <property type="entry name" value="HTH_AraC-typ_CS"/>
</dbReference>
<evidence type="ECO:0000256" key="4">
    <source>
        <dbReference type="ARBA" id="ARBA00023163"/>
    </source>
</evidence>
<dbReference type="SUPFAM" id="SSF51215">
    <property type="entry name" value="Regulatory protein AraC"/>
    <property type="match status" value="1"/>
</dbReference>
<reference evidence="7" key="1">
    <citation type="submission" date="2017-10" db="EMBL/GenBank/DDBJ databases">
        <title>Draft genome sequences of strains TRE 1, TRE 9, TRE H and TRI 7, isolated from tamarins, belonging to four potential novel Bifidobacterium species.</title>
        <authorList>
            <person name="Mattarelli P."/>
            <person name="Modesto M."/>
            <person name="Puglisi E."/>
            <person name="Morelli L."/>
            <person name="Bonetti A."/>
            <person name="Spezio C."/>
            <person name="Sandri C."/>
        </authorList>
    </citation>
    <scope>NUCLEOTIDE SEQUENCE [LARGE SCALE GENOMIC DNA]</scope>
    <source>
        <strain evidence="7">TREH</strain>
    </source>
</reference>
<protein>
    <recommendedName>
        <fullName evidence="5">HTH araC/xylS-type domain-containing protein</fullName>
    </recommendedName>
</protein>
<dbReference type="InterPro" id="IPR050204">
    <property type="entry name" value="AraC_XylS_family_regulators"/>
</dbReference>
<evidence type="ECO:0000256" key="1">
    <source>
        <dbReference type="ARBA" id="ARBA00023015"/>
    </source>
</evidence>
<dbReference type="Pfam" id="PF02311">
    <property type="entry name" value="AraC_binding"/>
    <property type="match status" value="1"/>
</dbReference>
<keyword evidence="2" id="KW-0238">DNA-binding</keyword>
<dbReference type="EMBL" id="PEBJ01000002">
    <property type="protein sequence ID" value="PJM77164.1"/>
    <property type="molecule type" value="Genomic_DNA"/>
</dbReference>
<dbReference type="Proteomes" id="UP000229239">
    <property type="component" value="Unassembled WGS sequence"/>
</dbReference>
<comment type="caution">
    <text evidence="6">The sequence shown here is derived from an EMBL/GenBank/DDBJ whole genome shotgun (WGS) entry which is preliminary data.</text>
</comment>
<dbReference type="InterPro" id="IPR020449">
    <property type="entry name" value="Tscrpt_reg_AraC-type_HTH"/>
</dbReference>
<dbReference type="InterPro" id="IPR037923">
    <property type="entry name" value="HTH-like"/>
</dbReference>
<keyword evidence="7" id="KW-1185">Reference proteome</keyword>
<dbReference type="AlphaFoldDB" id="A0A2M9HK22"/>
<dbReference type="SMART" id="SM00342">
    <property type="entry name" value="HTH_ARAC"/>
    <property type="match status" value="1"/>
</dbReference>
<evidence type="ECO:0000259" key="5">
    <source>
        <dbReference type="PROSITE" id="PS01124"/>
    </source>
</evidence>
<keyword evidence="3" id="KW-0010">Activator</keyword>
<dbReference type="InterPro" id="IPR018060">
    <property type="entry name" value="HTH_AraC"/>
</dbReference>
<dbReference type="OrthoDB" id="2060755at2"/>
<dbReference type="PROSITE" id="PS00041">
    <property type="entry name" value="HTH_ARAC_FAMILY_1"/>
    <property type="match status" value="1"/>
</dbReference>
<dbReference type="PANTHER" id="PTHR46796">
    <property type="entry name" value="HTH-TYPE TRANSCRIPTIONAL ACTIVATOR RHAS-RELATED"/>
    <property type="match status" value="1"/>
</dbReference>
<feature type="domain" description="HTH araC/xylS-type" evidence="5">
    <location>
        <begin position="201"/>
        <end position="299"/>
    </location>
</feature>
<evidence type="ECO:0000256" key="3">
    <source>
        <dbReference type="ARBA" id="ARBA00023159"/>
    </source>
</evidence>
<name>A0A2M9HK22_9BIFI</name>
<gene>
    <name evidence="6" type="ORF">CSQ86_04495</name>
</gene>
<dbReference type="RefSeq" id="WP_100493930.1">
    <property type="nucleotide sequence ID" value="NZ_PEBJ01000002.1"/>
</dbReference>
<keyword evidence="4" id="KW-0804">Transcription</keyword>
<evidence type="ECO:0000313" key="6">
    <source>
        <dbReference type="EMBL" id="PJM77164.1"/>
    </source>
</evidence>
<proteinExistence type="predicted"/>
<dbReference type="Pfam" id="PF12833">
    <property type="entry name" value="HTH_18"/>
    <property type="match status" value="1"/>
</dbReference>
<keyword evidence="1" id="KW-0805">Transcription regulation</keyword>
<dbReference type="InterPro" id="IPR003313">
    <property type="entry name" value="AraC-bd"/>
</dbReference>
<accession>A0A2M9HK22</accession>
<evidence type="ECO:0000256" key="2">
    <source>
        <dbReference type="ARBA" id="ARBA00023125"/>
    </source>
</evidence>
<dbReference type="GO" id="GO:0043565">
    <property type="term" value="F:sequence-specific DNA binding"/>
    <property type="evidence" value="ECO:0007669"/>
    <property type="project" value="InterPro"/>
</dbReference>
<dbReference type="GO" id="GO:0003700">
    <property type="term" value="F:DNA-binding transcription factor activity"/>
    <property type="evidence" value="ECO:0007669"/>
    <property type="project" value="InterPro"/>
</dbReference>
<organism evidence="6 7">
    <name type="scientific">Bifidobacterium felsineum</name>
    <dbReference type="NCBI Taxonomy" id="2045440"/>
    <lineage>
        <taxon>Bacteria</taxon>
        <taxon>Bacillati</taxon>
        <taxon>Actinomycetota</taxon>
        <taxon>Actinomycetes</taxon>
        <taxon>Bifidobacteriales</taxon>
        <taxon>Bifidobacteriaceae</taxon>
        <taxon>Bifidobacterium</taxon>
    </lineage>
</organism>
<dbReference type="PRINTS" id="PR00032">
    <property type="entry name" value="HTHARAC"/>
</dbReference>
<dbReference type="SUPFAM" id="SSF46689">
    <property type="entry name" value="Homeodomain-like"/>
    <property type="match status" value="2"/>
</dbReference>
<evidence type="ECO:0000313" key="7">
    <source>
        <dbReference type="Proteomes" id="UP000229239"/>
    </source>
</evidence>
<sequence length="314" mass="35055">MVTQRFTLHRRHVVPAIIHPVEKDVISEESTLLITAPSSDARSNLLVPLRIGRFAYTSEFRLERQRFDSFLLGVVTEGTLHATIWDDGEALRYDVHPGDVFLFDTYRRHEGSTSAITRTSMIHFDGISARMYYECIVAAAGNVFPLGNISYMENAVDMLMDAYTQNSPQSDIIGARILTDLLTDLALLPTFHGNDDLLAVRESVRFIDGHFAERITVSALAQRAMMSERQYLRKFRTVTGATPYAYLVARRIDEAKRLLLSSFMPVQEVAHAVGYPNANAFASAFRSRTGVTPIDFRGNAKSGLALDRRGGSAC</sequence>
<dbReference type="PROSITE" id="PS01124">
    <property type="entry name" value="HTH_ARAC_FAMILY_2"/>
    <property type="match status" value="1"/>
</dbReference>
<dbReference type="InterPro" id="IPR009057">
    <property type="entry name" value="Homeodomain-like_sf"/>
</dbReference>